<organism evidence="1 2">
    <name type="scientific">Intoshia linei</name>
    <dbReference type="NCBI Taxonomy" id="1819745"/>
    <lineage>
        <taxon>Eukaryota</taxon>
        <taxon>Metazoa</taxon>
        <taxon>Spiralia</taxon>
        <taxon>Lophotrochozoa</taxon>
        <taxon>Mesozoa</taxon>
        <taxon>Orthonectida</taxon>
        <taxon>Rhopaluridae</taxon>
        <taxon>Intoshia</taxon>
    </lineage>
</organism>
<proteinExistence type="predicted"/>
<reference evidence="1 2" key="1">
    <citation type="submission" date="2016-04" db="EMBL/GenBank/DDBJ databases">
        <title>The genome of Intoshia linei affirms orthonectids as highly simplified spiralians.</title>
        <authorList>
            <person name="Mikhailov K.V."/>
            <person name="Slusarev G.S."/>
            <person name="Nikitin M.A."/>
            <person name="Logacheva M.D."/>
            <person name="Penin A."/>
            <person name="Aleoshin V."/>
            <person name="Panchin Y.V."/>
        </authorList>
    </citation>
    <scope>NUCLEOTIDE SEQUENCE [LARGE SCALE GENOMIC DNA]</scope>
    <source>
        <strain evidence="1">Intl2013</strain>
        <tissue evidence="1">Whole animal</tissue>
    </source>
</reference>
<dbReference type="EMBL" id="LWCA01000790">
    <property type="protein sequence ID" value="OAF66933.1"/>
    <property type="molecule type" value="Genomic_DNA"/>
</dbReference>
<dbReference type="OrthoDB" id="6020229at2759"/>
<evidence type="ECO:0000313" key="1">
    <source>
        <dbReference type="EMBL" id="OAF66933.1"/>
    </source>
</evidence>
<name>A0A177AZZ1_9BILA</name>
<keyword evidence="2" id="KW-1185">Reference proteome</keyword>
<protein>
    <submittedName>
        <fullName evidence="1">Uncharacterized protein</fullName>
    </submittedName>
</protein>
<accession>A0A177AZZ1</accession>
<dbReference type="Proteomes" id="UP000078046">
    <property type="component" value="Unassembled WGS sequence"/>
</dbReference>
<dbReference type="InterPro" id="IPR019375">
    <property type="entry name" value="Ribosomal_bS1m"/>
</dbReference>
<comment type="caution">
    <text evidence="1">The sequence shown here is derived from an EMBL/GenBank/DDBJ whole genome shotgun (WGS) entry which is preliminary data.</text>
</comment>
<dbReference type="Pfam" id="PF10246">
    <property type="entry name" value="MRP-S35"/>
    <property type="match status" value="1"/>
</dbReference>
<evidence type="ECO:0000313" key="2">
    <source>
        <dbReference type="Proteomes" id="UP000078046"/>
    </source>
</evidence>
<gene>
    <name evidence="1" type="ORF">A3Q56_05326</name>
</gene>
<sequence>MNKITILTCQLFKKNIFRLNHKLTYYTEKLNKPYKNEEYAIFDQLLRESSQFRIGDNSGKVYSAKVVDFTNDTAFLDYGLKFLVAVPFESIYDRKNKKIHTNVKIYVQEAEMTQLNVGHKRAITLKESKGHIVGFD</sequence>
<dbReference type="AlphaFoldDB" id="A0A177AZZ1"/>